<comment type="caution">
    <text evidence="2">The sequence shown here is derived from an EMBL/GenBank/DDBJ whole genome shotgun (WGS) entry which is preliminary data.</text>
</comment>
<protein>
    <submittedName>
        <fullName evidence="2">Uncharacterized protein</fullName>
    </submittedName>
</protein>
<evidence type="ECO:0000256" key="1">
    <source>
        <dbReference type="SAM" id="MobiDB-lite"/>
    </source>
</evidence>
<evidence type="ECO:0000313" key="3">
    <source>
        <dbReference type="Proteomes" id="UP000033647"/>
    </source>
</evidence>
<dbReference type="Proteomes" id="UP000033647">
    <property type="component" value="Unassembled WGS sequence"/>
</dbReference>
<proteinExistence type="predicted"/>
<keyword evidence="3" id="KW-1185">Reference proteome</keyword>
<name>A0A0F4GSA5_9PEZI</name>
<evidence type="ECO:0000313" key="2">
    <source>
        <dbReference type="EMBL" id="KJY00335.1"/>
    </source>
</evidence>
<gene>
    <name evidence="2" type="ORF">TI39_contig336g00030</name>
</gene>
<feature type="compositionally biased region" description="Basic and acidic residues" evidence="1">
    <location>
        <begin position="1"/>
        <end position="13"/>
    </location>
</feature>
<dbReference type="EMBL" id="LAFY01000328">
    <property type="protein sequence ID" value="KJY00335.1"/>
    <property type="molecule type" value="Genomic_DNA"/>
</dbReference>
<reference evidence="2 3" key="1">
    <citation type="submission" date="2015-03" db="EMBL/GenBank/DDBJ databases">
        <title>RNA-seq based gene annotation and comparative genomics of four Zymoseptoria species reveal species-specific pathogenicity related genes and transposable element activity.</title>
        <authorList>
            <person name="Grandaubert J."/>
            <person name="Bhattacharyya A."/>
            <person name="Stukenbrock E.H."/>
        </authorList>
    </citation>
    <scope>NUCLEOTIDE SEQUENCE [LARGE SCALE GENOMIC DNA]</scope>
    <source>
        <strain evidence="2 3">Zb18110</strain>
    </source>
</reference>
<organism evidence="2 3">
    <name type="scientific">Zymoseptoria brevis</name>
    <dbReference type="NCBI Taxonomy" id="1047168"/>
    <lineage>
        <taxon>Eukaryota</taxon>
        <taxon>Fungi</taxon>
        <taxon>Dikarya</taxon>
        <taxon>Ascomycota</taxon>
        <taxon>Pezizomycotina</taxon>
        <taxon>Dothideomycetes</taxon>
        <taxon>Dothideomycetidae</taxon>
        <taxon>Mycosphaerellales</taxon>
        <taxon>Mycosphaerellaceae</taxon>
        <taxon>Zymoseptoria</taxon>
    </lineage>
</organism>
<accession>A0A0F4GSA5</accession>
<dbReference type="AlphaFoldDB" id="A0A0F4GSA5"/>
<sequence length="390" mass="44463">MEEPPRKRVRLDPRAPSSLATRTNDDIATSLEVDHMILDYLIYQAINICFDNPNTSARDHEDDISPVDRALSQVDEFLALFNTRYPSYKLDAEIRFRELLLQAVTLFTQRLTLNNTTPLLKSLSTLRNQNRARAHDWIKSARYRPTAECSTDHLSEPSSIPTEHLVRQRVRVLHHNSVIAGTKPSTTPSHYGQPSSISLLDLLPLFMRLSASFQNLLNISVSKTWCELAIGWMLQACLEQYLIYGANGKETLDEAFAWGFNPGAESGIDTDEGDKVNDMFKDDESEQEIPGWKEMRGRALEKLCPKVDWNGKNIELVGCLLDAAEEYPMRRTEERILEYFKGLSRSIPEPVLVQLEKAKLQGMTEMQTREFMRNCGLSEEEFGCEASCVR</sequence>
<feature type="region of interest" description="Disordered" evidence="1">
    <location>
        <begin position="1"/>
        <end position="21"/>
    </location>
</feature>
<dbReference type="OrthoDB" id="4149149at2759"/>